<dbReference type="Proteomes" id="UP001623041">
    <property type="component" value="Unassembled WGS sequence"/>
</dbReference>
<dbReference type="SUPFAM" id="SSF52540">
    <property type="entry name" value="P-loop containing nucleoside triphosphate hydrolases"/>
    <property type="match status" value="1"/>
</dbReference>
<keyword evidence="2" id="KW-0547">Nucleotide-binding</keyword>
<sequence>MEQAQTADISKTLSDGIHELMAVEVDEADEDSGDITPSLGDLFADCEKDLGEIVGIPSGFAHLDRLTGGFQESDIVIIGARPSMGITAFALNLALNAASQDVSVVFSLEMAKKQLLKRMAGFTGYIDSLKMKNPKREFQAEDWQHFTDSIAKLSKSNLHIFDRAGMDIPYIWSKLRKIRREYDPEKRILVVIDYLQLIAGDPKYKHNRQAEISEISRVLKTMARELNVVVIALSQLSRGVESRQDKRPILSDLRESGQIEQDADLIAFLYRDDYYTNDSPLKDRMEVILAKHRNGPTGTVELGFNKQYGKFVHLGK</sequence>
<gene>
    <name evidence="2" type="ORF">ACJEBI_28320</name>
</gene>
<evidence type="ECO:0000259" key="1">
    <source>
        <dbReference type="PROSITE" id="PS51199"/>
    </source>
</evidence>
<keyword evidence="2" id="KW-0378">Hydrolase</keyword>
<feature type="domain" description="SF4 helicase" evidence="1">
    <location>
        <begin position="49"/>
        <end position="316"/>
    </location>
</feature>
<dbReference type="PROSITE" id="PS51199">
    <property type="entry name" value="SF4_HELICASE"/>
    <property type="match status" value="1"/>
</dbReference>
<dbReference type="CDD" id="cd00984">
    <property type="entry name" value="DnaB_C"/>
    <property type="match status" value="1"/>
</dbReference>
<comment type="caution">
    <text evidence="2">The sequence shown here is derived from an EMBL/GenBank/DDBJ whole genome shotgun (WGS) entry which is preliminary data.</text>
</comment>
<name>A0ABW8RP89_9BACI</name>
<protein>
    <submittedName>
        <fullName evidence="2">Replicative DNA helicase</fullName>
    </submittedName>
</protein>
<keyword evidence="2" id="KW-0347">Helicase</keyword>
<dbReference type="PANTHER" id="PTHR30153:SF2">
    <property type="entry name" value="REPLICATIVE DNA HELICASE"/>
    <property type="match status" value="1"/>
</dbReference>
<dbReference type="RefSeq" id="WP_406583733.1">
    <property type="nucleotide sequence ID" value="NZ_JBJHQH010000042.1"/>
</dbReference>
<dbReference type="EMBL" id="JBJHQH010000042">
    <property type="protein sequence ID" value="MFK9095342.1"/>
    <property type="molecule type" value="Genomic_DNA"/>
</dbReference>
<dbReference type="Gene3D" id="3.40.50.300">
    <property type="entry name" value="P-loop containing nucleotide triphosphate hydrolases"/>
    <property type="match status" value="1"/>
</dbReference>
<keyword evidence="3" id="KW-1185">Reference proteome</keyword>
<keyword evidence="2" id="KW-0067">ATP-binding</keyword>
<accession>A0ABW8RP89</accession>
<organism evidence="2 3">
    <name type="scientific">Bacillus salipaludis</name>
    <dbReference type="NCBI Taxonomy" id="2547811"/>
    <lineage>
        <taxon>Bacteria</taxon>
        <taxon>Bacillati</taxon>
        <taxon>Bacillota</taxon>
        <taxon>Bacilli</taxon>
        <taxon>Bacillales</taxon>
        <taxon>Bacillaceae</taxon>
        <taxon>Bacillus</taxon>
    </lineage>
</organism>
<dbReference type="InterPro" id="IPR007694">
    <property type="entry name" value="DNA_helicase_DnaB-like_C"/>
</dbReference>
<evidence type="ECO:0000313" key="3">
    <source>
        <dbReference type="Proteomes" id="UP001623041"/>
    </source>
</evidence>
<dbReference type="InterPro" id="IPR027417">
    <property type="entry name" value="P-loop_NTPase"/>
</dbReference>
<reference evidence="2 3" key="1">
    <citation type="submission" date="2024-11" db="EMBL/GenBank/DDBJ databases">
        <authorList>
            <person name="Lucas J.A."/>
        </authorList>
    </citation>
    <scope>NUCLEOTIDE SEQUENCE [LARGE SCALE GENOMIC DNA]</scope>
    <source>
        <strain evidence="2 3">Z 5.4</strain>
    </source>
</reference>
<dbReference type="Pfam" id="PF03796">
    <property type="entry name" value="DnaB_C"/>
    <property type="match status" value="1"/>
</dbReference>
<dbReference type="PANTHER" id="PTHR30153">
    <property type="entry name" value="REPLICATIVE DNA HELICASE DNAB"/>
    <property type="match status" value="1"/>
</dbReference>
<proteinExistence type="predicted"/>
<dbReference type="GO" id="GO:0004386">
    <property type="term" value="F:helicase activity"/>
    <property type="evidence" value="ECO:0007669"/>
    <property type="project" value="UniProtKB-KW"/>
</dbReference>
<evidence type="ECO:0000313" key="2">
    <source>
        <dbReference type="EMBL" id="MFK9095342.1"/>
    </source>
</evidence>